<gene>
    <name evidence="1" type="ORF">COLO4_07374</name>
</gene>
<dbReference type="AlphaFoldDB" id="A0A1R3KJY3"/>
<name>A0A1R3KJY3_9ROSI</name>
<keyword evidence="2" id="KW-1185">Reference proteome</keyword>
<evidence type="ECO:0000313" key="1">
    <source>
        <dbReference type="EMBL" id="OMP07397.1"/>
    </source>
</evidence>
<protein>
    <submittedName>
        <fullName evidence="1">Uncharacterized protein</fullName>
    </submittedName>
</protein>
<dbReference type="EMBL" id="AWUE01013257">
    <property type="protein sequence ID" value="OMP07397.1"/>
    <property type="molecule type" value="Genomic_DNA"/>
</dbReference>
<proteinExistence type="predicted"/>
<sequence length="41" mass="4834">MAPQSYDKRGENTRYAYMDTHTWQVPWLSVIKSMIIIITTS</sequence>
<accession>A0A1R3KJY3</accession>
<organism evidence="1 2">
    <name type="scientific">Corchorus olitorius</name>
    <dbReference type="NCBI Taxonomy" id="93759"/>
    <lineage>
        <taxon>Eukaryota</taxon>
        <taxon>Viridiplantae</taxon>
        <taxon>Streptophyta</taxon>
        <taxon>Embryophyta</taxon>
        <taxon>Tracheophyta</taxon>
        <taxon>Spermatophyta</taxon>
        <taxon>Magnoliopsida</taxon>
        <taxon>eudicotyledons</taxon>
        <taxon>Gunneridae</taxon>
        <taxon>Pentapetalae</taxon>
        <taxon>rosids</taxon>
        <taxon>malvids</taxon>
        <taxon>Malvales</taxon>
        <taxon>Malvaceae</taxon>
        <taxon>Grewioideae</taxon>
        <taxon>Apeibeae</taxon>
        <taxon>Corchorus</taxon>
    </lineage>
</organism>
<evidence type="ECO:0000313" key="2">
    <source>
        <dbReference type="Proteomes" id="UP000187203"/>
    </source>
</evidence>
<dbReference type="Proteomes" id="UP000187203">
    <property type="component" value="Unassembled WGS sequence"/>
</dbReference>
<reference evidence="2" key="1">
    <citation type="submission" date="2013-09" db="EMBL/GenBank/DDBJ databases">
        <title>Corchorus olitorius genome sequencing.</title>
        <authorList>
            <person name="Alam M."/>
            <person name="Haque M.S."/>
            <person name="Islam M.S."/>
            <person name="Emdad E.M."/>
            <person name="Islam M.M."/>
            <person name="Ahmed B."/>
            <person name="Halim A."/>
            <person name="Hossen Q.M.M."/>
            <person name="Hossain M.Z."/>
            <person name="Ahmed R."/>
            <person name="Khan M.M."/>
            <person name="Islam R."/>
            <person name="Rashid M.M."/>
            <person name="Khan S.A."/>
            <person name="Rahman M.S."/>
            <person name="Alam M."/>
            <person name="Yahiya A.S."/>
            <person name="Khan M.S."/>
            <person name="Azam M.S."/>
            <person name="Haque T."/>
            <person name="Lashkar M.Z.H."/>
            <person name="Akhand A.I."/>
            <person name="Morshed G."/>
            <person name="Roy S."/>
            <person name="Uddin K.S."/>
            <person name="Rabeya T."/>
            <person name="Hossain A.S."/>
            <person name="Chowdhury A."/>
            <person name="Snigdha A.R."/>
            <person name="Mortoza M.S."/>
            <person name="Matin S.A."/>
            <person name="Hoque S.M.E."/>
            <person name="Islam M.K."/>
            <person name="Roy D.K."/>
            <person name="Haider R."/>
            <person name="Moosa M.M."/>
            <person name="Elias S.M."/>
            <person name="Hasan A.M."/>
            <person name="Jahan S."/>
            <person name="Shafiuddin M."/>
            <person name="Mahmood N."/>
            <person name="Shommy N.S."/>
        </authorList>
    </citation>
    <scope>NUCLEOTIDE SEQUENCE [LARGE SCALE GENOMIC DNA]</scope>
    <source>
        <strain evidence="2">cv. O-4</strain>
    </source>
</reference>
<comment type="caution">
    <text evidence="1">The sequence shown here is derived from an EMBL/GenBank/DDBJ whole genome shotgun (WGS) entry which is preliminary data.</text>
</comment>